<protein>
    <submittedName>
        <fullName evidence="1">Uncharacterized protein</fullName>
    </submittedName>
</protein>
<name>W7ETP3_BIPV3</name>
<dbReference type="HOGENOM" id="CLU_3037827_0_0_1"/>
<dbReference type="Proteomes" id="UP000054337">
    <property type="component" value="Unassembled WGS sequence"/>
</dbReference>
<dbReference type="GeneID" id="26258735"/>
<dbReference type="RefSeq" id="XP_014561028.1">
    <property type="nucleotide sequence ID" value="XM_014705542.1"/>
</dbReference>
<reference evidence="1 2" key="1">
    <citation type="journal article" date="2013" name="PLoS Genet.">
        <title>Comparative genome structure, secondary metabolite, and effector coding capacity across Cochliobolus pathogens.</title>
        <authorList>
            <person name="Condon B.J."/>
            <person name="Leng Y."/>
            <person name="Wu D."/>
            <person name="Bushley K.E."/>
            <person name="Ohm R.A."/>
            <person name="Otillar R."/>
            <person name="Martin J."/>
            <person name="Schackwitz W."/>
            <person name="Grimwood J."/>
            <person name="MohdZainudin N."/>
            <person name="Xue C."/>
            <person name="Wang R."/>
            <person name="Manning V.A."/>
            <person name="Dhillon B."/>
            <person name="Tu Z.J."/>
            <person name="Steffenson B.J."/>
            <person name="Salamov A."/>
            <person name="Sun H."/>
            <person name="Lowry S."/>
            <person name="LaButti K."/>
            <person name="Han J."/>
            <person name="Copeland A."/>
            <person name="Lindquist E."/>
            <person name="Barry K."/>
            <person name="Schmutz J."/>
            <person name="Baker S.E."/>
            <person name="Ciuffetti L.M."/>
            <person name="Grigoriev I.V."/>
            <person name="Zhong S."/>
            <person name="Turgeon B.G."/>
        </authorList>
    </citation>
    <scope>NUCLEOTIDE SEQUENCE [LARGE SCALE GENOMIC DNA]</scope>
    <source>
        <strain evidence="1 2">FI3</strain>
    </source>
</reference>
<keyword evidence="2" id="KW-1185">Reference proteome</keyword>
<proteinExistence type="predicted"/>
<gene>
    <name evidence="1" type="ORF">COCVIDRAFT_87729</name>
</gene>
<evidence type="ECO:0000313" key="1">
    <source>
        <dbReference type="EMBL" id="EUN31446.1"/>
    </source>
</evidence>
<sequence>HTPPRLPTPSHHTTPLSHPMTLQALLTPRFYSIHISKIRDPFHQFQESHNSGLMV</sequence>
<feature type="non-terminal residue" evidence="1">
    <location>
        <position position="1"/>
    </location>
</feature>
<accession>W7ETP3</accession>
<dbReference type="AlphaFoldDB" id="W7ETP3"/>
<dbReference type="EMBL" id="KI968699">
    <property type="protein sequence ID" value="EUN31446.1"/>
    <property type="molecule type" value="Genomic_DNA"/>
</dbReference>
<evidence type="ECO:0000313" key="2">
    <source>
        <dbReference type="Proteomes" id="UP000054337"/>
    </source>
</evidence>
<organism evidence="1 2">
    <name type="scientific">Bipolaris victoriae (strain FI3)</name>
    <name type="common">Victoria blight of oats agent</name>
    <name type="synonym">Cochliobolus victoriae</name>
    <dbReference type="NCBI Taxonomy" id="930091"/>
    <lineage>
        <taxon>Eukaryota</taxon>
        <taxon>Fungi</taxon>
        <taxon>Dikarya</taxon>
        <taxon>Ascomycota</taxon>
        <taxon>Pezizomycotina</taxon>
        <taxon>Dothideomycetes</taxon>
        <taxon>Pleosporomycetidae</taxon>
        <taxon>Pleosporales</taxon>
        <taxon>Pleosporineae</taxon>
        <taxon>Pleosporaceae</taxon>
        <taxon>Bipolaris</taxon>
    </lineage>
</organism>